<evidence type="ECO:0000256" key="1">
    <source>
        <dbReference type="SAM" id="Phobius"/>
    </source>
</evidence>
<sequence>MDNRINTNLFLNIRWILIFKSVFLISTILLFSYFFSYAQKVHAAFTIQVLDSSLHPIPGIFVQINDSARAQWNFSDSSGIVEFDDPNCTYCHLQLRGIGYVNVDTFVQYRPMYAIKFILAPALHALKGVEIQSQRPRIISKNEKIIFNWNQLSEFKKGETIWDLLGMTPLVHTINNKLKVLDNENVVIFINGKRQIFSNEELINYLKSMPADRIVQFEIIPIPPANYHVEAGQSVINIVLKKELKDYLGGNISMSALQNSYFNPAAIIHIDGKAGKFSFSNTEYISNSGERDRFTKNYDELQTGYQFLDTYVKNRNRWRIMGSYLYANYDIDTQQSLSTVFFFDNLRSHPTKPEVGDALYFSNSSSTLTDSVGTTYSILNEDSKDVGYTFDYTLNKNKLKINAEIGQIYYNDINQQMTRIESRNENKHDTLFNFIQRINQSIKNTNFYFKIDYTLAKNIILSSGINGYLTNNDSQVNWENFDVSDYVIDSSLSNKYLYVENNFYPFINFSSEIFHKLTINAGVKYEIANNNGKLNNYYIFKRNKSTLIPTFIFSYQINSNDQIVYSYASSKIWPSFWQLNPIRWYQSANDFVEENPYLESAQQNEHMLRYAFHQKHQFILDYKIIKNDYGQYYIFGPNHSITTTRVNFDYTKNFNFNYVTTLSFLHQHVMLNPEVAFNYNQIKGKDTIYADYHKISAMVQLNAQIILSESKNWDCTINGAYYSPSLSGIYENDGLASISMEIKKSIKKWNFGLLVQDPFKMGTIRSKVLTNQPVDMHVSIYADNFFVRFRAVLNFWKNIQISERSMQNQSILERLGH</sequence>
<dbReference type="STRING" id="1393122.SAMN05660895_2292"/>
<dbReference type="EMBL" id="FPCJ01000001">
    <property type="protein sequence ID" value="SFV35705.1"/>
    <property type="molecule type" value="Genomic_DNA"/>
</dbReference>
<dbReference type="Pfam" id="PF14905">
    <property type="entry name" value="OMP_b-brl_3"/>
    <property type="match status" value="1"/>
</dbReference>
<evidence type="ECO:0000313" key="4">
    <source>
        <dbReference type="Proteomes" id="UP000199537"/>
    </source>
</evidence>
<feature type="transmembrane region" description="Helical" evidence="1">
    <location>
        <begin position="12"/>
        <end position="35"/>
    </location>
</feature>
<protein>
    <submittedName>
        <fullName evidence="3">Outer membrane protein beta-barrel family protein</fullName>
    </submittedName>
</protein>
<dbReference type="InterPro" id="IPR041700">
    <property type="entry name" value="OMP_b-brl_3"/>
</dbReference>
<evidence type="ECO:0000313" key="3">
    <source>
        <dbReference type="EMBL" id="SFV35705.1"/>
    </source>
</evidence>
<organism evidence="3 4">
    <name type="scientific">Thermoflavifilum thermophilum</name>
    <dbReference type="NCBI Taxonomy" id="1393122"/>
    <lineage>
        <taxon>Bacteria</taxon>
        <taxon>Pseudomonadati</taxon>
        <taxon>Bacteroidota</taxon>
        <taxon>Chitinophagia</taxon>
        <taxon>Chitinophagales</taxon>
        <taxon>Chitinophagaceae</taxon>
        <taxon>Thermoflavifilum</taxon>
    </lineage>
</organism>
<dbReference type="AlphaFoldDB" id="A0A1I7NM34"/>
<keyword evidence="1" id="KW-1133">Transmembrane helix</keyword>
<keyword evidence="1" id="KW-0472">Membrane</keyword>
<name>A0A1I7NM34_9BACT</name>
<keyword evidence="4" id="KW-1185">Reference proteome</keyword>
<feature type="domain" description="Outer membrane protein beta-barrel" evidence="2">
    <location>
        <begin position="394"/>
        <end position="775"/>
    </location>
</feature>
<proteinExistence type="predicted"/>
<dbReference type="RefSeq" id="WP_092460619.1">
    <property type="nucleotide sequence ID" value="NZ_FPCJ01000001.1"/>
</dbReference>
<dbReference type="Proteomes" id="UP000199537">
    <property type="component" value="Unassembled WGS sequence"/>
</dbReference>
<dbReference type="SUPFAM" id="SSF56935">
    <property type="entry name" value="Porins"/>
    <property type="match status" value="1"/>
</dbReference>
<evidence type="ECO:0000259" key="2">
    <source>
        <dbReference type="Pfam" id="PF14905"/>
    </source>
</evidence>
<gene>
    <name evidence="3" type="ORF">SAMN05660895_2292</name>
</gene>
<keyword evidence="1" id="KW-0812">Transmembrane</keyword>
<accession>A0A1I7NM34</accession>
<reference evidence="4" key="1">
    <citation type="submission" date="2016-10" db="EMBL/GenBank/DDBJ databases">
        <authorList>
            <person name="Varghese N."/>
            <person name="Submissions S."/>
        </authorList>
    </citation>
    <scope>NUCLEOTIDE SEQUENCE [LARGE SCALE GENOMIC DNA]</scope>
    <source>
        <strain evidence="4">DSM 14807</strain>
    </source>
</reference>
<dbReference type="OrthoDB" id="905812at2"/>